<feature type="domain" description="Gfo/Idh/MocA-like oxidoreductase N-terminal" evidence="3">
    <location>
        <begin position="4"/>
        <end position="119"/>
    </location>
</feature>
<dbReference type="InterPro" id="IPR051317">
    <property type="entry name" value="Gfo/Idh/MocA_oxidoreduct"/>
</dbReference>
<reference evidence="6 8" key="3">
    <citation type="journal article" date="2014" name="PLoS Genet.">
        <title>Phylogenetically driven sequencing of extremely halophilic archaea reveals strategies for static and dynamic osmo-response.</title>
        <authorList>
            <person name="Becker E.A."/>
            <person name="Seitzer P.M."/>
            <person name="Tritt A."/>
            <person name="Larsen D."/>
            <person name="Krusor M."/>
            <person name="Yao A.I."/>
            <person name="Wu D."/>
            <person name="Madern D."/>
            <person name="Eisen J.A."/>
            <person name="Darling A.E."/>
            <person name="Facciotti M.T."/>
        </authorList>
    </citation>
    <scope>NUCLEOTIDE SEQUENCE [LARGE SCALE GENOMIC DNA]</scope>
    <source>
        <strain evidence="8">ATCC 43099 / DSM 3394 / CCM 3739 / CIP 104546 / IAM 13178 / JCM 8861 / NBRC 102185 / NCIMB 2190 / MS3</strain>
        <strain evidence="6">MS-3</strain>
    </source>
</reference>
<dbReference type="STRING" id="547559.Nmag_3438"/>
<dbReference type="OrthoDB" id="25239at2157"/>
<dbReference type="PaxDb" id="547559-Nmag_3438"/>
<proteinExistence type="inferred from homology"/>
<dbReference type="eggNOG" id="arCOG01622">
    <property type="taxonomic scope" value="Archaea"/>
</dbReference>
<accession>D3STC1</accession>
<dbReference type="Pfam" id="PF01408">
    <property type="entry name" value="GFO_IDH_MocA"/>
    <property type="match status" value="1"/>
</dbReference>
<dbReference type="SUPFAM" id="SSF55347">
    <property type="entry name" value="Glyceraldehyde-3-phosphate dehydrogenase-like, C-terminal domain"/>
    <property type="match status" value="1"/>
</dbReference>
<reference evidence="5" key="4">
    <citation type="submission" date="2016-09" db="EMBL/GenBank/DDBJ databases">
        <authorList>
            <person name="Pfeiffer F."/>
        </authorList>
    </citation>
    <scope>NUCLEOTIDE SEQUENCE</scope>
    <source>
        <strain evidence="5">ATCC 43099</strain>
    </source>
</reference>
<keyword evidence="7" id="KW-1185">Reference proteome</keyword>
<dbReference type="Proteomes" id="UP000011543">
    <property type="component" value="Unassembled WGS sequence"/>
</dbReference>
<dbReference type="HOGENOM" id="CLU_762081_0_0_2"/>
<dbReference type="SUPFAM" id="SSF51735">
    <property type="entry name" value="NAD(P)-binding Rossmann-fold domains"/>
    <property type="match status" value="1"/>
</dbReference>
<evidence type="ECO:0000313" key="8">
    <source>
        <dbReference type="Proteomes" id="UP000011543"/>
    </source>
</evidence>
<evidence type="ECO:0000313" key="7">
    <source>
        <dbReference type="Proteomes" id="UP000001879"/>
    </source>
</evidence>
<dbReference type="Gene3D" id="3.30.360.10">
    <property type="entry name" value="Dihydrodipicolinate Reductase, domain 2"/>
    <property type="match status" value="1"/>
</dbReference>
<dbReference type="Pfam" id="PF22725">
    <property type="entry name" value="GFO_IDH_MocA_C3"/>
    <property type="match status" value="1"/>
</dbReference>
<dbReference type="InterPro" id="IPR055170">
    <property type="entry name" value="GFO_IDH_MocA-like_dom"/>
</dbReference>
<dbReference type="EMBL" id="AOHS01000040">
    <property type="protein sequence ID" value="ELY28869.1"/>
    <property type="molecule type" value="Genomic_DNA"/>
</dbReference>
<dbReference type="GeneID" id="8826304"/>
<dbReference type="GO" id="GO:0016491">
    <property type="term" value="F:oxidoreductase activity"/>
    <property type="evidence" value="ECO:0007669"/>
    <property type="project" value="UniProtKB-KW"/>
</dbReference>
<dbReference type="RefSeq" id="WP_004267822.1">
    <property type="nucleotide sequence ID" value="NC_013922.1"/>
</dbReference>
<dbReference type="PANTHER" id="PTHR43708">
    <property type="entry name" value="CONSERVED EXPRESSED OXIDOREDUCTASE (EUROFUNG)"/>
    <property type="match status" value="1"/>
</dbReference>
<dbReference type="PANTHER" id="PTHR43708:SF5">
    <property type="entry name" value="CONSERVED EXPRESSED OXIDOREDUCTASE (EUROFUNG)-RELATED"/>
    <property type="match status" value="1"/>
</dbReference>
<dbReference type="InterPro" id="IPR000683">
    <property type="entry name" value="Gfo/Idh/MocA-like_OxRdtase_N"/>
</dbReference>
<evidence type="ECO:0000256" key="2">
    <source>
        <dbReference type="ARBA" id="ARBA00023002"/>
    </source>
</evidence>
<evidence type="ECO:0000313" key="5">
    <source>
        <dbReference type="EMBL" id="ADD06988.1"/>
    </source>
</evidence>
<protein>
    <submittedName>
        <fullName evidence="5">GFO family oxidoreductase</fullName>
    </submittedName>
    <submittedName>
        <fullName evidence="6">Oxidoreductase domain-containing protein</fullName>
    </submittedName>
</protein>
<name>D3STC1_NATMM</name>
<feature type="domain" description="GFO/IDH/MocA-like oxidoreductase" evidence="4">
    <location>
        <begin position="129"/>
        <end position="252"/>
    </location>
</feature>
<evidence type="ECO:0000256" key="1">
    <source>
        <dbReference type="ARBA" id="ARBA00010928"/>
    </source>
</evidence>
<dbReference type="Proteomes" id="UP000001879">
    <property type="component" value="Chromosome"/>
</dbReference>
<gene>
    <name evidence="5" type="ordered locus">Nmag_3438</name>
    <name evidence="6" type="ORF">C500_13025</name>
</gene>
<reference evidence="7" key="1">
    <citation type="submission" date="2010-02" db="EMBL/GenBank/DDBJ databases">
        <title>Complete sequence of chromosome of Natrialba magadii ATCC 43099.</title>
        <authorList>
            <consortium name="US DOE Joint Genome Institute"/>
            <person name="Lucas S."/>
            <person name="Copeland A."/>
            <person name="Lapidus A."/>
            <person name="Cheng J.-F."/>
            <person name="Bruce D."/>
            <person name="Goodwin L."/>
            <person name="Pitluck S."/>
            <person name="Davenport K."/>
            <person name="Saunders E."/>
            <person name="Detter J.C."/>
            <person name="Han C."/>
            <person name="Tapia R."/>
            <person name="Land M."/>
            <person name="Hauser L."/>
            <person name="Kyrpides N."/>
            <person name="Mikhailova N."/>
            <person name="De Castro R.E."/>
            <person name="Maupin-Furlow J.A."/>
            <person name="Woyke T."/>
        </authorList>
    </citation>
    <scope>NUCLEOTIDE SEQUENCE [LARGE SCALE GENOMIC DNA]</scope>
    <source>
        <strain evidence="7">ATCC 43099 / DSM 3394 / CCM 3739 / CIP 104546 / IAM 13178 / JCM 8861 / NBRC 102185 / NCIMB 2190 / MS3</strain>
    </source>
</reference>
<evidence type="ECO:0000313" key="6">
    <source>
        <dbReference type="EMBL" id="ELY28869.1"/>
    </source>
</evidence>
<dbReference type="EMBL" id="CP001932">
    <property type="protein sequence ID" value="ADD06988.1"/>
    <property type="molecule type" value="Genomic_DNA"/>
</dbReference>
<reference evidence="5 7" key="2">
    <citation type="journal article" date="2012" name="BMC Genomics">
        <title>A comparative genomics perspective on the genetic content of the alkaliphilic haloarchaeon Natrialba magadii ATCC 43099T.</title>
        <authorList>
            <person name="Siddaramappa S."/>
            <person name="Challacombe J.F."/>
            <person name="Decastro R.E."/>
            <person name="Pfeiffer F."/>
            <person name="Sastre D.E."/>
            <person name="Gimenez M.I."/>
            <person name="Paggi R.A."/>
            <person name="Detter J.C."/>
            <person name="Davenport K.W."/>
            <person name="Goodwin L.A."/>
            <person name="Kyrpides N."/>
            <person name="Tapia R."/>
            <person name="Pitluck S."/>
            <person name="Lucas S."/>
            <person name="Woyke T."/>
            <person name="Maupin-Furlow J.A."/>
        </authorList>
    </citation>
    <scope>NUCLEOTIDE SEQUENCE [LARGE SCALE GENOMIC DNA]</scope>
    <source>
        <strain evidence="5">ATCC 43099</strain>
        <strain evidence="7">ATCC 43099 / DSM 3394 / CCM 3739 / CIP 104546 / IAM 13178 / JCM 8861 / NBRC 102185 / NCIMB 2190 / MS3</strain>
    </source>
</reference>
<dbReference type="KEGG" id="nmg:Nmag_3438"/>
<evidence type="ECO:0000259" key="4">
    <source>
        <dbReference type="Pfam" id="PF22725"/>
    </source>
</evidence>
<evidence type="ECO:0000259" key="3">
    <source>
        <dbReference type="Pfam" id="PF01408"/>
    </source>
</evidence>
<dbReference type="InterPro" id="IPR036291">
    <property type="entry name" value="NAD(P)-bd_dom_sf"/>
</dbReference>
<comment type="similarity">
    <text evidence="1">Belongs to the Gfo/Idh/MocA family.</text>
</comment>
<sequence>MTVKTAVVGAGTVSEVHLSGIDKNPRTELVGICDLDIDRAREAASRYDITAYGDIDDLLEQESLDWLHICTSVQSHLPLAKRAIDAGVPLLIEKPVTETVAELEELEAYADEHDVPVSPVHQHNFDPVMRTARRMIHSGELGEIRGVDLIYTGLSTPDEANRGTWVFDLPGGEFEEGLPHPIYSALRVGGFPESEESISSITRLVGDYDDEFAYDSAQLQYVTEDDVLCSLKMLSSSKPRHEIYVHGTEKSIQLDMVLQTIQTVDEEYHLSSLKKGKQAISRSAGYLSGLLSNAKLVADGQLNDDWETAIKMNAHYAQFDRTARAIEADAEMPVSLESSKWTIRLIEALRDSSTTTVDAPATI</sequence>
<dbReference type="AlphaFoldDB" id="D3STC1"/>
<dbReference type="GO" id="GO:0000166">
    <property type="term" value="F:nucleotide binding"/>
    <property type="evidence" value="ECO:0007669"/>
    <property type="project" value="InterPro"/>
</dbReference>
<dbReference type="Gene3D" id="3.40.50.720">
    <property type="entry name" value="NAD(P)-binding Rossmann-like Domain"/>
    <property type="match status" value="1"/>
</dbReference>
<keyword evidence="2" id="KW-0560">Oxidoreductase</keyword>
<dbReference type="PATRIC" id="fig|547559.17.peg.2579"/>
<organism evidence="5 7">
    <name type="scientific">Natrialba magadii (strain ATCC 43099 / DSM 3394 / CCM 3739 / CIP 104546 / IAM 13178 / JCM 8861 / NBRC 102185 / NCIMB 2190 / MS3)</name>
    <name type="common">Natronobacterium magadii</name>
    <dbReference type="NCBI Taxonomy" id="547559"/>
    <lineage>
        <taxon>Archaea</taxon>
        <taxon>Methanobacteriati</taxon>
        <taxon>Methanobacteriota</taxon>
        <taxon>Stenosarchaea group</taxon>
        <taxon>Halobacteria</taxon>
        <taxon>Halobacteriales</taxon>
        <taxon>Natrialbaceae</taxon>
        <taxon>Natrialba</taxon>
    </lineage>
</organism>